<comment type="caution">
    <text evidence="2">The sequence shown here is derived from an EMBL/GenBank/DDBJ whole genome shotgun (WGS) entry which is preliminary data.</text>
</comment>
<evidence type="ECO:0000256" key="1">
    <source>
        <dbReference type="SAM" id="Phobius"/>
    </source>
</evidence>
<reference evidence="2" key="1">
    <citation type="submission" date="2021-10" db="EMBL/GenBank/DDBJ databases">
        <title>De novo Genome Assembly of Clathrus columnatus (Basidiomycota, Fungi) Using Illumina and Nanopore Sequence Data.</title>
        <authorList>
            <person name="Ogiso-Tanaka E."/>
            <person name="Itagaki H."/>
            <person name="Hosoya T."/>
            <person name="Hosaka K."/>
        </authorList>
    </citation>
    <scope>NUCLEOTIDE SEQUENCE</scope>
    <source>
        <strain evidence="2">MO-923</strain>
    </source>
</reference>
<dbReference type="Gene3D" id="1.20.1250.20">
    <property type="entry name" value="MFS general substrate transporter like domains"/>
    <property type="match status" value="1"/>
</dbReference>
<dbReference type="Proteomes" id="UP001050691">
    <property type="component" value="Unassembled WGS sequence"/>
</dbReference>
<proteinExistence type="predicted"/>
<evidence type="ECO:0000313" key="2">
    <source>
        <dbReference type="EMBL" id="GJJ12282.1"/>
    </source>
</evidence>
<accession>A0AAV5AF45</accession>
<dbReference type="EMBL" id="BPWL01000007">
    <property type="protein sequence ID" value="GJJ12282.1"/>
    <property type="molecule type" value="Genomic_DNA"/>
</dbReference>
<evidence type="ECO:0008006" key="4">
    <source>
        <dbReference type="Google" id="ProtNLM"/>
    </source>
</evidence>
<feature type="transmembrane region" description="Helical" evidence="1">
    <location>
        <begin position="12"/>
        <end position="32"/>
    </location>
</feature>
<name>A0AAV5AF45_9AGAM</name>
<keyword evidence="1" id="KW-0812">Transmembrane</keyword>
<sequence>MGDVQDVGRRQGMLFTTLAMGAILGPPISGLINTSTGGYTAVGFYAGGAVILGVFLMIITRTLLTGRLWGGIA</sequence>
<dbReference type="SUPFAM" id="SSF103473">
    <property type="entry name" value="MFS general substrate transporter"/>
    <property type="match status" value="1"/>
</dbReference>
<organism evidence="2 3">
    <name type="scientific">Clathrus columnatus</name>
    <dbReference type="NCBI Taxonomy" id="1419009"/>
    <lineage>
        <taxon>Eukaryota</taxon>
        <taxon>Fungi</taxon>
        <taxon>Dikarya</taxon>
        <taxon>Basidiomycota</taxon>
        <taxon>Agaricomycotina</taxon>
        <taxon>Agaricomycetes</taxon>
        <taxon>Phallomycetidae</taxon>
        <taxon>Phallales</taxon>
        <taxon>Clathraceae</taxon>
        <taxon>Clathrus</taxon>
    </lineage>
</organism>
<protein>
    <recommendedName>
        <fullName evidence="4">Major facilitator superfamily (MFS) profile domain-containing protein</fullName>
    </recommendedName>
</protein>
<evidence type="ECO:0000313" key="3">
    <source>
        <dbReference type="Proteomes" id="UP001050691"/>
    </source>
</evidence>
<dbReference type="AlphaFoldDB" id="A0AAV5AF45"/>
<keyword evidence="1" id="KW-1133">Transmembrane helix</keyword>
<keyword evidence="3" id="KW-1185">Reference proteome</keyword>
<dbReference type="InterPro" id="IPR036259">
    <property type="entry name" value="MFS_trans_sf"/>
</dbReference>
<gene>
    <name evidence="2" type="ORF">Clacol_006523</name>
</gene>
<feature type="transmembrane region" description="Helical" evidence="1">
    <location>
        <begin position="38"/>
        <end position="59"/>
    </location>
</feature>
<keyword evidence="1" id="KW-0472">Membrane</keyword>